<comment type="function">
    <text evidence="9">Core subunit of the mitochondrial membrane respiratory chain NADH dehydrogenase (Complex I) which catalyzes electron transfer from NADH through the respiratory chain, using ubiquinone as an electron acceptor. Essential for the catalytic activity of complex I.</text>
</comment>
<protein>
    <recommendedName>
        <fullName evidence="3 9">NADH-ubiquinone oxidoreductase chain 3</fullName>
        <ecNumber evidence="9">7.1.1.2</ecNumber>
    </recommendedName>
</protein>
<keyword evidence="9" id="KW-0679">Respiratory chain</keyword>
<dbReference type="AlphaFoldDB" id="A0A977XTX0"/>
<evidence type="ECO:0000256" key="8">
    <source>
        <dbReference type="ARBA" id="ARBA00049551"/>
    </source>
</evidence>
<keyword evidence="7 9" id="KW-0472">Membrane</keyword>
<comment type="subcellular location">
    <subcellularLocation>
        <location evidence="1">Membrane</location>
    </subcellularLocation>
    <subcellularLocation>
        <location evidence="9">Mitochondrion membrane</location>
        <topology evidence="9">Multi-pass membrane protein</topology>
    </subcellularLocation>
</comment>
<keyword evidence="9" id="KW-1278">Translocase</keyword>
<dbReference type="PANTHER" id="PTHR11058:SF9">
    <property type="entry name" value="NADH-UBIQUINONE OXIDOREDUCTASE CHAIN 3"/>
    <property type="match status" value="1"/>
</dbReference>
<dbReference type="InterPro" id="IPR038430">
    <property type="entry name" value="NDAH_ubi_oxred_su3_sf"/>
</dbReference>
<dbReference type="Pfam" id="PF00507">
    <property type="entry name" value="Oxidored_q4"/>
    <property type="match status" value="1"/>
</dbReference>
<keyword evidence="9" id="KW-0249">Electron transport</keyword>
<keyword evidence="5 9" id="KW-0812">Transmembrane</keyword>
<keyword evidence="9" id="KW-0520">NAD</keyword>
<dbReference type="PANTHER" id="PTHR11058">
    <property type="entry name" value="NADH-UBIQUINONE OXIDOREDUCTASE CHAIN 3"/>
    <property type="match status" value="1"/>
</dbReference>
<feature type="transmembrane region" description="Helical" evidence="9">
    <location>
        <begin position="60"/>
        <end position="84"/>
    </location>
</feature>
<name>A0A977XTX0_9EUPU</name>
<evidence type="ECO:0000256" key="3">
    <source>
        <dbReference type="ARBA" id="ARBA00021007"/>
    </source>
</evidence>
<evidence type="ECO:0000256" key="5">
    <source>
        <dbReference type="ARBA" id="ARBA00022692"/>
    </source>
</evidence>
<feature type="transmembrane region" description="Helical" evidence="9">
    <location>
        <begin position="90"/>
        <end position="109"/>
    </location>
</feature>
<dbReference type="GO" id="GO:0030964">
    <property type="term" value="C:NADH dehydrogenase complex"/>
    <property type="evidence" value="ECO:0007669"/>
    <property type="project" value="TreeGrafter"/>
</dbReference>
<dbReference type="Gene3D" id="1.20.58.1610">
    <property type="entry name" value="NADH:ubiquinone/plastoquinone oxidoreductase, chain 3"/>
    <property type="match status" value="1"/>
</dbReference>
<evidence type="ECO:0000256" key="2">
    <source>
        <dbReference type="ARBA" id="ARBA00008472"/>
    </source>
</evidence>
<dbReference type="EMBL" id="OL681899">
    <property type="protein sequence ID" value="UXW90893.1"/>
    <property type="molecule type" value="Genomic_DNA"/>
</dbReference>
<geneLocation type="mitochondrion" evidence="10"/>
<keyword evidence="4 9" id="KW-0813">Transport</keyword>
<evidence type="ECO:0000256" key="6">
    <source>
        <dbReference type="ARBA" id="ARBA00022989"/>
    </source>
</evidence>
<comment type="catalytic activity">
    <reaction evidence="8 9">
        <text>a ubiquinone + NADH + 5 H(+)(in) = a ubiquinol + NAD(+) + 4 H(+)(out)</text>
        <dbReference type="Rhea" id="RHEA:29091"/>
        <dbReference type="Rhea" id="RHEA-COMP:9565"/>
        <dbReference type="Rhea" id="RHEA-COMP:9566"/>
        <dbReference type="ChEBI" id="CHEBI:15378"/>
        <dbReference type="ChEBI" id="CHEBI:16389"/>
        <dbReference type="ChEBI" id="CHEBI:17976"/>
        <dbReference type="ChEBI" id="CHEBI:57540"/>
        <dbReference type="ChEBI" id="CHEBI:57945"/>
        <dbReference type="EC" id="7.1.1.2"/>
    </reaction>
</comment>
<keyword evidence="9 10" id="KW-0496">Mitochondrion</keyword>
<evidence type="ECO:0000313" key="10">
    <source>
        <dbReference type="EMBL" id="UXW90893.1"/>
    </source>
</evidence>
<accession>A0A977XTX0</accession>
<keyword evidence="6 9" id="KW-1133">Transmembrane helix</keyword>
<organism evidence="10">
    <name type="scientific">Succineidae gen. n. sp. z RM-2021</name>
    <dbReference type="NCBI Taxonomy" id="2871687"/>
    <lineage>
        <taxon>Eukaryota</taxon>
        <taxon>Metazoa</taxon>
        <taxon>Spiralia</taxon>
        <taxon>Lophotrochozoa</taxon>
        <taxon>Mollusca</taxon>
        <taxon>Gastropoda</taxon>
        <taxon>Heterobranchia</taxon>
        <taxon>Euthyneura</taxon>
        <taxon>Panpulmonata</taxon>
        <taxon>Eupulmonata</taxon>
        <taxon>Stylommatophora</taxon>
        <taxon>Helicina</taxon>
        <taxon>Succineoidea</taxon>
        <taxon>Succineidae</taxon>
    </lineage>
</organism>
<dbReference type="EC" id="7.1.1.2" evidence="9"/>
<dbReference type="GO" id="GO:0008137">
    <property type="term" value="F:NADH dehydrogenase (ubiquinone) activity"/>
    <property type="evidence" value="ECO:0007669"/>
    <property type="project" value="UniProtKB-UniRule"/>
</dbReference>
<comment type="similarity">
    <text evidence="2 9">Belongs to the complex I subunit 3 family.</text>
</comment>
<feature type="transmembrane region" description="Helical" evidence="9">
    <location>
        <begin position="6"/>
        <end position="26"/>
    </location>
</feature>
<reference evidence="10" key="1">
    <citation type="submission" date="2021-11" db="EMBL/GenBank/DDBJ databases">
        <authorList>
            <person name="Ma R."/>
        </authorList>
    </citation>
    <scope>NUCLEOTIDE SEQUENCE</scope>
</reference>
<evidence type="ECO:0000256" key="7">
    <source>
        <dbReference type="ARBA" id="ARBA00023136"/>
    </source>
</evidence>
<evidence type="ECO:0000256" key="9">
    <source>
        <dbReference type="RuleBase" id="RU003640"/>
    </source>
</evidence>
<proteinExistence type="inferred from homology"/>
<evidence type="ECO:0000256" key="1">
    <source>
        <dbReference type="ARBA" id="ARBA00004370"/>
    </source>
</evidence>
<sequence>MFFLMFYKFILAFSISLILLLIYMMVSNTSPISNSYEKKTPFECGFDPISCMRNSMSTRFFVLVMLFLIFDIEISLLFPFFNLIILKNSILMMISVIGFIILLFLSLMIEWSQEVLDWV</sequence>
<dbReference type="GO" id="GO:0031966">
    <property type="term" value="C:mitochondrial membrane"/>
    <property type="evidence" value="ECO:0007669"/>
    <property type="project" value="UniProtKB-SubCell"/>
</dbReference>
<keyword evidence="9" id="KW-0830">Ubiquinone</keyword>
<gene>
    <name evidence="10" type="primary">ND3</name>
</gene>
<evidence type="ECO:0000256" key="4">
    <source>
        <dbReference type="ARBA" id="ARBA00022448"/>
    </source>
</evidence>
<dbReference type="InterPro" id="IPR000440">
    <property type="entry name" value="NADH_UbQ/plastoQ_OxRdtase_su3"/>
</dbReference>